<name>A0A8H7QEQ1_9FUNG</name>
<dbReference type="OrthoDB" id="10267127at2759"/>
<feature type="transmembrane region" description="Helical" evidence="2">
    <location>
        <begin position="21"/>
        <end position="42"/>
    </location>
</feature>
<dbReference type="Proteomes" id="UP000650833">
    <property type="component" value="Unassembled WGS sequence"/>
</dbReference>
<organism evidence="3 4">
    <name type="scientific">Mucor plumbeus</name>
    <dbReference type="NCBI Taxonomy" id="97098"/>
    <lineage>
        <taxon>Eukaryota</taxon>
        <taxon>Fungi</taxon>
        <taxon>Fungi incertae sedis</taxon>
        <taxon>Mucoromycota</taxon>
        <taxon>Mucoromycotina</taxon>
        <taxon>Mucoromycetes</taxon>
        <taxon>Mucorales</taxon>
        <taxon>Mucorineae</taxon>
        <taxon>Mucoraceae</taxon>
        <taxon>Mucor</taxon>
    </lineage>
</organism>
<proteinExistence type="predicted"/>
<gene>
    <name evidence="3" type="ORF">INT46_006323</name>
</gene>
<keyword evidence="2" id="KW-0472">Membrane</keyword>
<comment type="caution">
    <text evidence="3">The sequence shown here is derived from an EMBL/GenBank/DDBJ whole genome shotgun (WGS) entry which is preliminary data.</text>
</comment>
<evidence type="ECO:0008006" key="5">
    <source>
        <dbReference type="Google" id="ProtNLM"/>
    </source>
</evidence>
<dbReference type="InterPro" id="IPR014867">
    <property type="entry name" value="Spore_coat_CotH_CotH2/3/7"/>
</dbReference>
<sequence>MPISGNRRSISLIHYAIYHKIAITLFVASVTSVVAAASNVTYNVVSLQPSNQTIGVIVDNQVYPLTSVSKKSHLLHTGEAPAAASGYKYAVLDKVNTSNIVDQESFIRNPVTDDSTLNEYYGRSWNTMNLTQLPTIMDPLPIIDRIKSDLHIDGEIPTIHFTGNQSAIDYMHANQYANVEASDLRMTYISPHDVQSFENITLGVSGFSSRSFSKLSYKVKLPKDGDDLYNYRRFKLRAMAIDISYMRDELSYAIAESIGLPSARYSYVRVFLNDQPLGLFGLVDNLKNPWSKNTFAGGKKKNYDQGTLFTASPKNDMNDTAVPSLDSNSKDSRFDASSLALGSTVKPTKSDLTYLGDNVTEYRIEYAIHEDPSSGTANYTRIMDLCKFINEQSNTTSDDSVVPLWNAKLDMASVLRNMAFEIVTSQSDGYIVGANNFIMYDDLANERIVFSNQDFDASMGTTFFSPEAVHGGNYSNFPGLAERPLTSRLLAVPAFKKELDNLIYNLTRDLVNTKILLPRINDLYTFLEQDVAWDKSLPRVGNNGLLSALGVDFTFDQLPFMFGINGTIPDSPISNFTMGIKNWIELRSTNLLTFINETRN</sequence>
<keyword evidence="4" id="KW-1185">Reference proteome</keyword>
<evidence type="ECO:0000313" key="3">
    <source>
        <dbReference type="EMBL" id="KAG2191118.1"/>
    </source>
</evidence>
<keyword evidence="2" id="KW-0812">Transmembrane</keyword>
<evidence type="ECO:0000313" key="4">
    <source>
        <dbReference type="Proteomes" id="UP000650833"/>
    </source>
</evidence>
<dbReference type="EMBL" id="JAEPRC010000862">
    <property type="protein sequence ID" value="KAG2191118.1"/>
    <property type="molecule type" value="Genomic_DNA"/>
</dbReference>
<evidence type="ECO:0000256" key="1">
    <source>
        <dbReference type="SAM" id="MobiDB-lite"/>
    </source>
</evidence>
<dbReference type="PANTHER" id="PTHR40050:SF1">
    <property type="entry name" value="INNER SPORE COAT PROTEIN H"/>
    <property type="match status" value="1"/>
</dbReference>
<keyword evidence="2" id="KW-1133">Transmembrane helix</keyword>
<accession>A0A8H7QEQ1</accession>
<dbReference type="AlphaFoldDB" id="A0A8H7QEQ1"/>
<protein>
    <recommendedName>
        <fullName evidence="5">Coth-domain-containing protein</fullName>
    </recommendedName>
</protein>
<evidence type="ECO:0000256" key="2">
    <source>
        <dbReference type="SAM" id="Phobius"/>
    </source>
</evidence>
<dbReference type="PANTHER" id="PTHR40050">
    <property type="entry name" value="INNER SPORE COAT PROTEIN H"/>
    <property type="match status" value="1"/>
</dbReference>
<feature type="region of interest" description="Disordered" evidence="1">
    <location>
        <begin position="307"/>
        <end position="330"/>
    </location>
</feature>
<dbReference type="Pfam" id="PF08757">
    <property type="entry name" value="CotH"/>
    <property type="match status" value="1"/>
</dbReference>
<reference evidence="3" key="1">
    <citation type="submission" date="2020-12" db="EMBL/GenBank/DDBJ databases">
        <title>Metabolic potential, ecology and presence of endohyphal bacteria is reflected in genomic diversity of Mucoromycotina.</title>
        <authorList>
            <person name="Muszewska A."/>
            <person name="Okrasinska A."/>
            <person name="Steczkiewicz K."/>
            <person name="Drgas O."/>
            <person name="Orlowska M."/>
            <person name="Perlinska-Lenart U."/>
            <person name="Aleksandrzak-Piekarczyk T."/>
            <person name="Szatraj K."/>
            <person name="Zielenkiewicz U."/>
            <person name="Pilsyk S."/>
            <person name="Malc E."/>
            <person name="Mieczkowski P."/>
            <person name="Kruszewska J.S."/>
            <person name="Biernat P."/>
            <person name="Pawlowska J."/>
        </authorList>
    </citation>
    <scope>NUCLEOTIDE SEQUENCE</scope>
    <source>
        <strain evidence="3">CBS 226.32</strain>
    </source>
</reference>